<dbReference type="Proteomes" id="UP000824120">
    <property type="component" value="Chromosome 12"/>
</dbReference>
<reference evidence="2 3" key="1">
    <citation type="submission" date="2020-09" db="EMBL/GenBank/DDBJ databases">
        <title>De no assembly of potato wild relative species, Solanum commersonii.</title>
        <authorList>
            <person name="Cho K."/>
        </authorList>
    </citation>
    <scope>NUCLEOTIDE SEQUENCE [LARGE SCALE GENOMIC DNA]</scope>
    <source>
        <strain evidence="2">LZ3.2</strain>
        <tissue evidence="2">Leaf</tissue>
    </source>
</reference>
<feature type="region of interest" description="Disordered" evidence="1">
    <location>
        <begin position="34"/>
        <end position="69"/>
    </location>
</feature>
<keyword evidence="3" id="KW-1185">Reference proteome</keyword>
<evidence type="ECO:0000313" key="2">
    <source>
        <dbReference type="EMBL" id="KAG5569975.1"/>
    </source>
</evidence>
<dbReference type="AlphaFoldDB" id="A0A9J5W3K8"/>
<name>A0A9J5W3K8_SOLCO</name>
<comment type="caution">
    <text evidence="2">The sequence shown here is derived from an EMBL/GenBank/DDBJ whole genome shotgun (WGS) entry which is preliminary data.</text>
</comment>
<feature type="compositionally biased region" description="Low complexity" evidence="1">
    <location>
        <begin position="56"/>
        <end position="67"/>
    </location>
</feature>
<evidence type="ECO:0000256" key="1">
    <source>
        <dbReference type="SAM" id="MobiDB-lite"/>
    </source>
</evidence>
<proteinExistence type="predicted"/>
<gene>
    <name evidence="2" type="ORF">H5410_059741</name>
</gene>
<organism evidence="2 3">
    <name type="scientific">Solanum commersonii</name>
    <name type="common">Commerson's wild potato</name>
    <name type="synonym">Commerson's nightshade</name>
    <dbReference type="NCBI Taxonomy" id="4109"/>
    <lineage>
        <taxon>Eukaryota</taxon>
        <taxon>Viridiplantae</taxon>
        <taxon>Streptophyta</taxon>
        <taxon>Embryophyta</taxon>
        <taxon>Tracheophyta</taxon>
        <taxon>Spermatophyta</taxon>
        <taxon>Magnoliopsida</taxon>
        <taxon>eudicotyledons</taxon>
        <taxon>Gunneridae</taxon>
        <taxon>Pentapetalae</taxon>
        <taxon>asterids</taxon>
        <taxon>lamiids</taxon>
        <taxon>Solanales</taxon>
        <taxon>Solanaceae</taxon>
        <taxon>Solanoideae</taxon>
        <taxon>Solaneae</taxon>
        <taxon>Solanum</taxon>
    </lineage>
</organism>
<protein>
    <submittedName>
        <fullName evidence="2">Uncharacterized protein</fullName>
    </submittedName>
</protein>
<accession>A0A9J5W3K8</accession>
<sequence length="109" mass="11820">MSLFQTEVRFLGHPTCQGKVTPIQRSIDFASKFPDVITDRTGNNPRGRGRSSPKTSLGSLYGSSSNSPVLQRGGMSLISSKISQASSSVRLEDIPENSPLYVELQAYLS</sequence>
<evidence type="ECO:0000313" key="3">
    <source>
        <dbReference type="Proteomes" id="UP000824120"/>
    </source>
</evidence>
<dbReference type="EMBL" id="JACXVP010000012">
    <property type="protein sequence ID" value="KAG5569975.1"/>
    <property type="molecule type" value="Genomic_DNA"/>
</dbReference>